<dbReference type="InterPro" id="IPR007344">
    <property type="entry name" value="GrpB/CoaE"/>
</dbReference>
<name>A0A9X3X9Z2_9BACT</name>
<reference evidence="1 2" key="1">
    <citation type="submission" date="2021-04" db="EMBL/GenBank/DDBJ databases">
        <title>Genome analysis of Polyangium sp.</title>
        <authorList>
            <person name="Li Y."/>
            <person name="Wang J."/>
        </authorList>
    </citation>
    <scope>NUCLEOTIDE SEQUENCE [LARGE SCALE GENOMIC DNA]</scope>
    <source>
        <strain evidence="1 2">SDU14</strain>
    </source>
</reference>
<comment type="caution">
    <text evidence="1">The sequence shown here is derived from an EMBL/GenBank/DDBJ whole genome shotgun (WGS) entry which is preliminary data.</text>
</comment>
<evidence type="ECO:0000313" key="1">
    <source>
        <dbReference type="EMBL" id="MDC3986769.1"/>
    </source>
</evidence>
<proteinExistence type="predicted"/>
<dbReference type="Pfam" id="PF04229">
    <property type="entry name" value="GrpB"/>
    <property type="match status" value="1"/>
</dbReference>
<evidence type="ECO:0000313" key="2">
    <source>
        <dbReference type="Proteomes" id="UP001151081"/>
    </source>
</evidence>
<dbReference type="Gene3D" id="3.30.460.10">
    <property type="entry name" value="Beta Polymerase, domain 2"/>
    <property type="match status" value="1"/>
</dbReference>
<dbReference type="SUPFAM" id="SSF81301">
    <property type="entry name" value="Nucleotidyltransferase"/>
    <property type="match status" value="1"/>
</dbReference>
<protein>
    <submittedName>
        <fullName evidence="1">GrpB family protein</fullName>
    </submittedName>
</protein>
<dbReference type="EMBL" id="JAGTJJ010000043">
    <property type="protein sequence ID" value="MDC3986769.1"/>
    <property type="molecule type" value="Genomic_DNA"/>
</dbReference>
<organism evidence="1 2">
    <name type="scientific">Polyangium jinanense</name>
    <dbReference type="NCBI Taxonomy" id="2829994"/>
    <lineage>
        <taxon>Bacteria</taxon>
        <taxon>Pseudomonadati</taxon>
        <taxon>Myxococcota</taxon>
        <taxon>Polyangia</taxon>
        <taxon>Polyangiales</taxon>
        <taxon>Polyangiaceae</taxon>
        <taxon>Polyangium</taxon>
    </lineage>
</organism>
<dbReference type="InterPro" id="IPR043519">
    <property type="entry name" value="NT_sf"/>
</dbReference>
<keyword evidence="2" id="KW-1185">Reference proteome</keyword>
<sequence>MTKQLETDEELAAVRVGGSIAPHNATIQLAPYDPRWPEQYAAEEAKIRAALGDAALVLEHVGSTSIPGLSAKPILDILLAVSDSADEDAYVPALTAQGYRLHIREPDWEQHRLMKGDHPLVNLHIFTVGSKEISRMLGFRDRCRNYPEERRLYEETKRELATRTWRHVQHYANAKGEVVEAIIARALKDGTE</sequence>
<accession>A0A9X3X9Z2</accession>
<dbReference type="Proteomes" id="UP001151081">
    <property type="component" value="Unassembled WGS sequence"/>
</dbReference>
<dbReference type="PANTHER" id="PTHR34822:SF1">
    <property type="entry name" value="GRPB FAMILY PROTEIN"/>
    <property type="match status" value="1"/>
</dbReference>
<gene>
    <name evidence="1" type="ORF">KEG57_40220</name>
</gene>
<dbReference type="AlphaFoldDB" id="A0A9X3X9Z2"/>
<dbReference type="PANTHER" id="PTHR34822">
    <property type="entry name" value="GRPB DOMAIN PROTEIN (AFU_ORTHOLOGUE AFUA_1G01530)"/>
    <property type="match status" value="1"/>
</dbReference>